<evidence type="ECO:0000256" key="1">
    <source>
        <dbReference type="ARBA" id="ARBA00048287"/>
    </source>
</evidence>
<dbReference type="Pfam" id="PF00850">
    <property type="entry name" value="Hist_deacetyl"/>
    <property type="match status" value="1"/>
</dbReference>
<dbReference type="AlphaFoldDB" id="A0A3P7Q8Y5"/>
<dbReference type="EMBL" id="UYRV01111963">
    <property type="protein sequence ID" value="VDN27136.1"/>
    <property type="molecule type" value="Genomic_DNA"/>
</dbReference>
<dbReference type="InterPro" id="IPR037138">
    <property type="entry name" value="His_deacetylse_dom_sf"/>
</dbReference>
<dbReference type="InterPro" id="IPR023696">
    <property type="entry name" value="Ureohydrolase_dom_sf"/>
</dbReference>
<evidence type="ECO:0000259" key="2">
    <source>
        <dbReference type="Pfam" id="PF00850"/>
    </source>
</evidence>
<protein>
    <recommendedName>
        <fullName evidence="2">Histone deacetylase domain-containing protein</fullName>
    </recommendedName>
</protein>
<dbReference type="OrthoDB" id="424012at2759"/>
<dbReference type="PANTHER" id="PTHR10625">
    <property type="entry name" value="HISTONE DEACETYLASE HDAC1-RELATED"/>
    <property type="match status" value="1"/>
</dbReference>
<evidence type="ECO:0000313" key="3">
    <source>
        <dbReference type="EMBL" id="VDN27136.1"/>
    </source>
</evidence>
<keyword evidence="4" id="KW-1185">Reference proteome</keyword>
<reference evidence="3 4" key="1">
    <citation type="submission" date="2018-11" db="EMBL/GenBank/DDBJ databases">
        <authorList>
            <consortium name="Pathogen Informatics"/>
        </authorList>
    </citation>
    <scope>NUCLEOTIDE SEQUENCE [LARGE SCALE GENOMIC DNA]</scope>
</reference>
<dbReference type="GO" id="GO:0141221">
    <property type="term" value="F:histone deacetylase activity, hydrolytic mechanism"/>
    <property type="evidence" value="ECO:0007669"/>
    <property type="project" value="UniProtKB-EC"/>
</dbReference>
<proteinExistence type="predicted"/>
<dbReference type="PANTHER" id="PTHR10625:SF45">
    <property type="entry name" value="HISTONE DEACETYLASE DOMAIN-CONTAINING PROTEIN"/>
    <property type="match status" value="1"/>
</dbReference>
<gene>
    <name evidence="3" type="ORF">CGOC_LOCUS10574</name>
</gene>
<dbReference type="SUPFAM" id="SSF52768">
    <property type="entry name" value="Arginase/deacetylase"/>
    <property type="match status" value="1"/>
</dbReference>
<dbReference type="GO" id="GO:0000118">
    <property type="term" value="C:histone deacetylase complex"/>
    <property type="evidence" value="ECO:0007669"/>
    <property type="project" value="TreeGrafter"/>
</dbReference>
<name>A0A3P7Q8Y5_CYLGO</name>
<dbReference type="InterPro" id="IPR023801">
    <property type="entry name" value="His_deacetylse_dom"/>
</dbReference>
<dbReference type="Proteomes" id="UP000271889">
    <property type="component" value="Unassembled WGS sequence"/>
</dbReference>
<dbReference type="Gene3D" id="3.40.800.20">
    <property type="entry name" value="Histone deacetylase domain"/>
    <property type="match status" value="1"/>
</dbReference>
<comment type="catalytic activity">
    <reaction evidence="1">
        <text>N(6)-acetyl-L-lysyl-[histone] + H2O = L-lysyl-[histone] + acetate</text>
        <dbReference type="Rhea" id="RHEA:58196"/>
        <dbReference type="Rhea" id="RHEA-COMP:9845"/>
        <dbReference type="Rhea" id="RHEA-COMP:11338"/>
        <dbReference type="ChEBI" id="CHEBI:15377"/>
        <dbReference type="ChEBI" id="CHEBI:29969"/>
        <dbReference type="ChEBI" id="CHEBI:30089"/>
        <dbReference type="ChEBI" id="CHEBI:61930"/>
        <dbReference type="EC" id="3.5.1.98"/>
    </reaction>
</comment>
<dbReference type="GO" id="GO:0040029">
    <property type="term" value="P:epigenetic regulation of gene expression"/>
    <property type="evidence" value="ECO:0007669"/>
    <property type="project" value="TreeGrafter"/>
</dbReference>
<organism evidence="3 4">
    <name type="scientific">Cylicostephanus goldi</name>
    <name type="common">Nematode worm</name>
    <dbReference type="NCBI Taxonomy" id="71465"/>
    <lineage>
        <taxon>Eukaryota</taxon>
        <taxon>Metazoa</taxon>
        <taxon>Ecdysozoa</taxon>
        <taxon>Nematoda</taxon>
        <taxon>Chromadorea</taxon>
        <taxon>Rhabditida</taxon>
        <taxon>Rhabditina</taxon>
        <taxon>Rhabditomorpha</taxon>
        <taxon>Strongyloidea</taxon>
        <taxon>Strongylidae</taxon>
        <taxon>Cylicostephanus</taxon>
    </lineage>
</organism>
<sequence>MLEHYCPWDTYHIEVPERLSTILDVVQEPELSKNIEFLQLRSATEEEIEMVHTKEYISDIKKTKEMSTYEQEEFCSNYEDIYVNKHTFEAALLAAGCTFQLMDAVCRTGTPGFAAVRPPGHHAFPDRGCGFCIFNNVVLAAKYVS</sequence>
<accession>A0A3P7Q8Y5</accession>
<feature type="domain" description="Histone deacetylase" evidence="2">
    <location>
        <begin position="12"/>
        <end position="144"/>
    </location>
</feature>
<evidence type="ECO:0000313" key="4">
    <source>
        <dbReference type="Proteomes" id="UP000271889"/>
    </source>
</evidence>